<name>A0A1W1D8V9_9ZZZZ</name>
<keyword evidence="4" id="KW-0742">SOS response</keyword>
<evidence type="ECO:0000256" key="2">
    <source>
        <dbReference type="ARBA" id="ARBA00023199"/>
    </source>
</evidence>
<proteinExistence type="predicted"/>
<dbReference type="Gene3D" id="3.40.1170.60">
    <property type="match status" value="1"/>
</dbReference>
<keyword evidence="3" id="KW-0234">DNA repair</keyword>
<keyword evidence="2" id="KW-0741">SOS mutagenesis</keyword>
<dbReference type="InterPro" id="IPR025188">
    <property type="entry name" value="DUF4113"/>
</dbReference>
<accession>A0A1W1D8V9</accession>
<dbReference type="AlphaFoldDB" id="A0A1W1D8V9"/>
<dbReference type="GO" id="GO:0009432">
    <property type="term" value="P:SOS response"/>
    <property type="evidence" value="ECO:0007669"/>
    <property type="project" value="UniProtKB-KW"/>
</dbReference>
<dbReference type="Gene3D" id="1.10.150.20">
    <property type="entry name" value="5' to 3' exonuclease, C-terminal subdomain"/>
    <property type="match status" value="1"/>
</dbReference>
<dbReference type="Gene3D" id="3.30.1490.100">
    <property type="entry name" value="DNA polymerase, Y-family, little finger domain"/>
    <property type="match status" value="1"/>
</dbReference>
<dbReference type="PROSITE" id="PS50173">
    <property type="entry name" value="UMUC"/>
    <property type="match status" value="1"/>
</dbReference>
<dbReference type="InterPro" id="IPR043128">
    <property type="entry name" value="Rev_trsase/Diguanyl_cyclase"/>
</dbReference>
<dbReference type="Pfam" id="PF11799">
    <property type="entry name" value="IMS_C"/>
    <property type="match status" value="1"/>
</dbReference>
<evidence type="ECO:0000256" key="4">
    <source>
        <dbReference type="ARBA" id="ARBA00023236"/>
    </source>
</evidence>
<dbReference type="CDD" id="cd01700">
    <property type="entry name" value="PolY_Pol_V_umuC"/>
    <property type="match status" value="1"/>
</dbReference>
<evidence type="ECO:0000256" key="3">
    <source>
        <dbReference type="ARBA" id="ARBA00023204"/>
    </source>
</evidence>
<dbReference type="InterPro" id="IPR036775">
    <property type="entry name" value="DNA_pol_Y-fam_lit_finger_sf"/>
</dbReference>
<reference evidence="6" key="1">
    <citation type="submission" date="2016-10" db="EMBL/GenBank/DDBJ databases">
        <authorList>
            <person name="de Groot N.N."/>
        </authorList>
    </citation>
    <scope>NUCLEOTIDE SEQUENCE</scope>
</reference>
<sequence length="412" mass="46681">MAKFALVDCNNFYASCERVFEPKLEHKAIVVLSNNDGCIIARSNEAKAFGIKMGEPYFKVKELLNDKSIVVKSSNYPLYGDMSSRVMKIISQYSPVQEVYSIDESFIDLSGFSMNLNSYMQTLKQQVKTWTGIPVCVGLGSTKLRAKLANHIAKIYPRFDGVFDIDKLSEHRFEKLLHSLEVKELWGIGKKSADRLNRVNINTALDFYQADIGIIETLLGVNGKRLYRELYGHSCLQIEQISPPRRQIVSSRSFGSELSDYQDVNQALSTLARQAVIKMKRQSLATTSVSVFIQTNPFSRYSSCISLSKTIGMSVPVSDESILIPLVSKTLEQMYESGYQFYKGGVMLSNLTPDKSQQDLFTQESKTSKFYSQHPYGNLIQYASELGNNKWRSKADFISDRYTTNWNELLSI</sequence>
<dbReference type="GO" id="GO:0003887">
    <property type="term" value="F:DNA-directed DNA polymerase activity"/>
    <property type="evidence" value="ECO:0007669"/>
    <property type="project" value="TreeGrafter"/>
</dbReference>
<dbReference type="GO" id="GO:0042276">
    <property type="term" value="P:error-prone translesion synthesis"/>
    <property type="evidence" value="ECO:0007669"/>
    <property type="project" value="TreeGrafter"/>
</dbReference>
<evidence type="ECO:0000259" key="5">
    <source>
        <dbReference type="PROSITE" id="PS50173"/>
    </source>
</evidence>
<dbReference type="PANTHER" id="PTHR11076">
    <property type="entry name" value="DNA REPAIR POLYMERASE UMUC / TRANSFERASE FAMILY MEMBER"/>
    <property type="match status" value="1"/>
</dbReference>
<dbReference type="InterPro" id="IPR050116">
    <property type="entry name" value="DNA_polymerase-Y"/>
</dbReference>
<evidence type="ECO:0000313" key="6">
    <source>
        <dbReference type="EMBL" id="SFV76867.1"/>
    </source>
</evidence>
<dbReference type="InterPro" id="IPR001126">
    <property type="entry name" value="UmuC"/>
</dbReference>
<dbReference type="PANTHER" id="PTHR11076:SF34">
    <property type="entry name" value="PROTEIN UMUC"/>
    <property type="match status" value="1"/>
</dbReference>
<evidence type="ECO:0000256" key="1">
    <source>
        <dbReference type="ARBA" id="ARBA00022763"/>
    </source>
</evidence>
<dbReference type="Pfam" id="PF00817">
    <property type="entry name" value="IMS"/>
    <property type="match status" value="1"/>
</dbReference>
<protein>
    <submittedName>
        <fullName evidence="6">Error-prone, lesion bypass DNA polymerase V (UmuC)</fullName>
    </submittedName>
</protein>
<keyword evidence="1" id="KW-0227">DNA damage</keyword>
<gene>
    <name evidence="6" type="ORF">MNB_SUP05-4-805</name>
</gene>
<dbReference type="SUPFAM" id="SSF100879">
    <property type="entry name" value="Lesion bypass DNA polymerase (Y-family), little finger domain"/>
    <property type="match status" value="1"/>
</dbReference>
<feature type="domain" description="UmuC" evidence="5">
    <location>
        <begin position="4"/>
        <end position="189"/>
    </location>
</feature>
<dbReference type="GO" id="GO:0005829">
    <property type="term" value="C:cytosol"/>
    <property type="evidence" value="ECO:0007669"/>
    <property type="project" value="TreeGrafter"/>
</dbReference>
<dbReference type="Gene3D" id="3.30.70.270">
    <property type="match status" value="1"/>
</dbReference>
<dbReference type="SUPFAM" id="SSF56672">
    <property type="entry name" value="DNA/RNA polymerases"/>
    <property type="match status" value="1"/>
</dbReference>
<dbReference type="GO" id="GO:0003684">
    <property type="term" value="F:damaged DNA binding"/>
    <property type="evidence" value="ECO:0007669"/>
    <property type="project" value="InterPro"/>
</dbReference>
<organism evidence="6">
    <name type="scientific">hydrothermal vent metagenome</name>
    <dbReference type="NCBI Taxonomy" id="652676"/>
    <lineage>
        <taxon>unclassified sequences</taxon>
        <taxon>metagenomes</taxon>
        <taxon>ecological metagenomes</taxon>
    </lineage>
</organism>
<dbReference type="Pfam" id="PF13438">
    <property type="entry name" value="DUF4113"/>
    <property type="match status" value="1"/>
</dbReference>
<dbReference type="InterPro" id="IPR043502">
    <property type="entry name" value="DNA/RNA_pol_sf"/>
</dbReference>
<dbReference type="InterPro" id="IPR017961">
    <property type="entry name" value="DNA_pol_Y-fam_little_finger"/>
</dbReference>
<dbReference type="EMBL" id="FPHR01000010">
    <property type="protein sequence ID" value="SFV76867.1"/>
    <property type="molecule type" value="Genomic_DNA"/>
</dbReference>
<dbReference type="GO" id="GO:0006281">
    <property type="term" value="P:DNA repair"/>
    <property type="evidence" value="ECO:0007669"/>
    <property type="project" value="UniProtKB-KW"/>
</dbReference>